<dbReference type="PANTHER" id="PTHR48006">
    <property type="entry name" value="LEUCINE-RICH REPEAT-CONTAINING PROTEIN DDB_G0281931-RELATED"/>
    <property type="match status" value="1"/>
</dbReference>
<dbReference type="Pfam" id="PF00560">
    <property type="entry name" value="LRR_1"/>
    <property type="match status" value="3"/>
</dbReference>
<gene>
    <name evidence="2" type="ORF">DY000_02023125</name>
</gene>
<dbReference type="EMBL" id="QGKV02000299">
    <property type="protein sequence ID" value="KAF3596397.1"/>
    <property type="molecule type" value="Genomic_DNA"/>
</dbReference>
<evidence type="ECO:0000256" key="1">
    <source>
        <dbReference type="ARBA" id="ARBA00004479"/>
    </source>
</evidence>
<dbReference type="PANTHER" id="PTHR48006:SF66">
    <property type="entry name" value="PROTEIN KINASE DOMAIN-CONTAINING PROTEIN"/>
    <property type="match status" value="1"/>
</dbReference>
<protein>
    <recommendedName>
        <fullName evidence="4">Leucine-rich repeat-containing N-terminal plant-type domain-containing protein</fullName>
    </recommendedName>
</protein>
<dbReference type="SUPFAM" id="SSF52058">
    <property type="entry name" value="L domain-like"/>
    <property type="match status" value="1"/>
</dbReference>
<accession>A0ABQ7EHD6</accession>
<dbReference type="InterPro" id="IPR051824">
    <property type="entry name" value="LRR_Rcpt-Like_S/T_Kinase"/>
</dbReference>
<evidence type="ECO:0008006" key="4">
    <source>
        <dbReference type="Google" id="ProtNLM"/>
    </source>
</evidence>
<dbReference type="Gene3D" id="3.80.10.10">
    <property type="entry name" value="Ribonuclease Inhibitor"/>
    <property type="match status" value="1"/>
</dbReference>
<evidence type="ECO:0000313" key="2">
    <source>
        <dbReference type="EMBL" id="KAF3596397.1"/>
    </source>
</evidence>
<comment type="caution">
    <text evidence="2">The sequence shown here is derived from an EMBL/GenBank/DDBJ whole genome shotgun (WGS) entry which is preliminary data.</text>
</comment>
<proteinExistence type="predicted"/>
<dbReference type="Proteomes" id="UP000266723">
    <property type="component" value="Unassembled WGS sequence"/>
</dbReference>
<name>A0ABQ7EHD6_BRACR</name>
<feature type="non-terminal residue" evidence="2">
    <location>
        <position position="1"/>
    </location>
</feature>
<evidence type="ECO:0000313" key="3">
    <source>
        <dbReference type="Proteomes" id="UP000266723"/>
    </source>
</evidence>
<keyword evidence="3" id="KW-1185">Reference proteome</keyword>
<comment type="subcellular location">
    <subcellularLocation>
        <location evidence="1">Membrane</location>
        <topology evidence="1">Single-pass type I membrane protein</topology>
    </subcellularLocation>
</comment>
<dbReference type="InterPro" id="IPR032675">
    <property type="entry name" value="LRR_dom_sf"/>
</dbReference>
<dbReference type="InterPro" id="IPR001611">
    <property type="entry name" value="Leu-rich_rpt"/>
</dbReference>
<organism evidence="2 3">
    <name type="scientific">Brassica cretica</name>
    <name type="common">Mustard</name>
    <dbReference type="NCBI Taxonomy" id="69181"/>
    <lineage>
        <taxon>Eukaryota</taxon>
        <taxon>Viridiplantae</taxon>
        <taxon>Streptophyta</taxon>
        <taxon>Embryophyta</taxon>
        <taxon>Tracheophyta</taxon>
        <taxon>Spermatophyta</taxon>
        <taxon>Magnoliopsida</taxon>
        <taxon>eudicotyledons</taxon>
        <taxon>Gunneridae</taxon>
        <taxon>Pentapetalae</taxon>
        <taxon>rosids</taxon>
        <taxon>malvids</taxon>
        <taxon>Brassicales</taxon>
        <taxon>Brassicaceae</taxon>
        <taxon>Brassiceae</taxon>
        <taxon>Brassica</taxon>
    </lineage>
</organism>
<sequence>NALKKIATTLGINGLDLSFGDPCHLGYLKMIPEVAIVSNRELRNNTIDCDCSFNNNTTCRIINIDLKTLSLRGKLPPELAELQYLQTISLCANRLSGPLPSGLQNFNNLRFLGVEANQFSGPIPDGIGNLTNLKGLQLGSNQFTGSLPNTLARLVNLEDL</sequence>
<reference evidence="2 3" key="1">
    <citation type="journal article" date="2020" name="BMC Genomics">
        <title>Intraspecific diversification of the crop wild relative Brassica cretica Lam. using demographic model selection.</title>
        <authorList>
            <person name="Kioukis A."/>
            <person name="Michalopoulou V.A."/>
            <person name="Briers L."/>
            <person name="Pirintsos S."/>
            <person name="Studholme D.J."/>
            <person name="Pavlidis P."/>
            <person name="Sarris P.F."/>
        </authorList>
    </citation>
    <scope>NUCLEOTIDE SEQUENCE [LARGE SCALE GENOMIC DNA]</scope>
    <source>
        <strain evidence="3">cv. PFS-1207/04</strain>
    </source>
</reference>